<dbReference type="Pfam" id="PF10557">
    <property type="entry name" value="Cullin_Nedd8"/>
    <property type="match status" value="1"/>
</dbReference>
<dbReference type="InterPro" id="IPR019559">
    <property type="entry name" value="Cullin_neddylation_domain"/>
</dbReference>
<dbReference type="InterPro" id="IPR001373">
    <property type="entry name" value="Cullin_N"/>
</dbReference>
<keyword evidence="4" id="KW-0833">Ubl conjugation pathway</keyword>
<feature type="domain" description="Cullin family profile" evidence="8">
    <location>
        <begin position="424"/>
        <end position="652"/>
    </location>
</feature>
<dbReference type="GO" id="GO:0031625">
    <property type="term" value="F:ubiquitin protein ligase binding"/>
    <property type="evidence" value="ECO:0007669"/>
    <property type="project" value="InterPro"/>
</dbReference>
<dbReference type="InterPro" id="IPR036388">
    <property type="entry name" value="WH-like_DNA-bd_sf"/>
</dbReference>
<dbReference type="InterPro" id="IPR016158">
    <property type="entry name" value="Cullin_homology"/>
</dbReference>
<dbReference type="SUPFAM" id="SSF74788">
    <property type="entry name" value="Cullin repeat-like"/>
    <property type="match status" value="1"/>
</dbReference>
<dbReference type="Pfam" id="PF26557">
    <property type="entry name" value="Cullin_AB"/>
    <property type="match status" value="1"/>
</dbReference>
<dbReference type="SMART" id="SM00182">
    <property type="entry name" value="CULLIN"/>
    <property type="match status" value="1"/>
</dbReference>
<dbReference type="Gene3D" id="1.10.10.10">
    <property type="entry name" value="Winged helix-like DNA-binding domain superfamily/Winged helix DNA-binding domain"/>
    <property type="match status" value="2"/>
</dbReference>
<evidence type="ECO:0000313" key="10">
    <source>
        <dbReference type="Proteomes" id="UP000054350"/>
    </source>
</evidence>
<evidence type="ECO:0000256" key="3">
    <source>
        <dbReference type="ARBA" id="ARBA00022499"/>
    </source>
</evidence>
<evidence type="ECO:0000256" key="1">
    <source>
        <dbReference type="ARBA" id="ARBA00004906"/>
    </source>
</evidence>
<reference evidence="10" key="2">
    <citation type="submission" date="2009-11" db="EMBL/GenBank/DDBJ databases">
        <title>The Genome Sequence of Allomyces macrogynus strain ATCC 38327.</title>
        <authorList>
            <consortium name="The Broad Institute Genome Sequencing Platform"/>
            <person name="Russ C."/>
            <person name="Cuomo C."/>
            <person name="Shea T."/>
            <person name="Young S.K."/>
            <person name="Zeng Q."/>
            <person name="Koehrsen M."/>
            <person name="Haas B."/>
            <person name="Borodovsky M."/>
            <person name="Guigo R."/>
            <person name="Alvarado L."/>
            <person name="Berlin A."/>
            <person name="Borenstein D."/>
            <person name="Chen Z."/>
            <person name="Engels R."/>
            <person name="Freedman E."/>
            <person name="Gellesch M."/>
            <person name="Goldberg J."/>
            <person name="Griggs A."/>
            <person name="Gujja S."/>
            <person name="Heiman D."/>
            <person name="Hepburn T."/>
            <person name="Howarth C."/>
            <person name="Jen D."/>
            <person name="Larson L."/>
            <person name="Lewis B."/>
            <person name="Mehta T."/>
            <person name="Park D."/>
            <person name="Pearson M."/>
            <person name="Roberts A."/>
            <person name="Saif S."/>
            <person name="Shenoy N."/>
            <person name="Sisk P."/>
            <person name="Stolte C."/>
            <person name="Sykes S."/>
            <person name="Walk T."/>
            <person name="White J."/>
            <person name="Yandava C."/>
            <person name="Burger G."/>
            <person name="Gray M.W."/>
            <person name="Holland P.W.H."/>
            <person name="King N."/>
            <person name="Lang F.B.F."/>
            <person name="Roger A.J."/>
            <person name="Ruiz-Trillo I."/>
            <person name="Lander E."/>
            <person name="Nusbaum C."/>
        </authorList>
    </citation>
    <scope>NUCLEOTIDE SEQUENCE [LARGE SCALE GENOMIC DNA]</scope>
    <source>
        <strain evidence="10">ATCC 38327</strain>
    </source>
</reference>
<evidence type="ECO:0000259" key="8">
    <source>
        <dbReference type="PROSITE" id="PS50069"/>
    </source>
</evidence>
<dbReference type="OMA" id="IREWDRY"/>
<dbReference type="VEuPathDB" id="FungiDB:AMAG_16949"/>
<evidence type="ECO:0000256" key="5">
    <source>
        <dbReference type="ARBA" id="ARBA00022843"/>
    </source>
</evidence>
<evidence type="ECO:0000256" key="4">
    <source>
        <dbReference type="ARBA" id="ARBA00022786"/>
    </source>
</evidence>
<dbReference type="SUPFAM" id="SSF46785">
    <property type="entry name" value="Winged helix' DNA-binding domain"/>
    <property type="match status" value="1"/>
</dbReference>
<evidence type="ECO:0000313" key="9">
    <source>
        <dbReference type="EMBL" id="KNE72844.1"/>
    </source>
</evidence>
<organism evidence="9 10">
    <name type="scientific">Allomyces macrogynus (strain ATCC 38327)</name>
    <name type="common">Allomyces javanicus var. macrogynus</name>
    <dbReference type="NCBI Taxonomy" id="578462"/>
    <lineage>
        <taxon>Eukaryota</taxon>
        <taxon>Fungi</taxon>
        <taxon>Fungi incertae sedis</taxon>
        <taxon>Blastocladiomycota</taxon>
        <taxon>Blastocladiomycetes</taxon>
        <taxon>Blastocladiales</taxon>
        <taxon>Blastocladiaceae</taxon>
        <taxon>Allomyces</taxon>
    </lineage>
</organism>
<dbReference type="InterPro" id="IPR036390">
    <property type="entry name" value="WH_DNA-bd_sf"/>
</dbReference>
<proteinExistence type="inferred from homology"/>
<dbReference type="Gene3D" id="4.10.1030.10">
    <property type="entry name" value="Ring Box Chain A, domain 5"/>
    <property type="match status" value="1"/>
</dbReference>
<evidence type="ECO:0000256" key="6">
    <source>
        <dbReference type="PROSITE-ProRule" id="PRU00330"/>
    </source>
</evidence>
<dbReference type="GO" id="GO:0006511">
    <property type="term" value="P:ubiquitin-dependent protein catabolic process"/>
    <property type="evidence" value="ECO:0007669"/>
    <property type="project" value="InterPro"/>
</dbReference>
<dbReference type="FunFam" id="1.20.1310.10:FF:000007">
    <property type="entry name" value="Cullin 1"/>
    <property type="match status" value="1"/>
</dbReference>
<dbReference type="FunFam" id="1.20.1310.10:FF:000026">
    <property type="entry name" value="Cullin 1"/>
    <property type="match status" value="1"/>
</dbReference>
<name>A0A0L0TE28_ALLM3</name>
<protein>
    <recommendedName>
        <fullName evidence="8">Cullin family profile domain-containing protein</fullName>
    </recommendedName>
</protein>
<dbReference type="Gene3D" id="1.20.1310.10">
    <property type="entry name" value="Cullin Repeats"/>
    <property type="match status" value="4"/>
</dbReference>
<dbReference type="GO" id="GO:0031461">
    <property type="term" value="C:cullin-RING ubiquitin ligase complex"/>
    <property type="evidence" value="ECO:0007669"/>
    <property type="project" value="InterPro"/>
</dbReference>
<comment type="similarity">
    <text evidence="2 6 7">Belongs to the cullin family.</text>
</comment>
<dbReference type="eggNOG" id="KOG2166">
    <property type="taxonomic scope" value="Eukaryota"/>
</dbReference>
<dbReference type="PROSITE" id="PS50069">
    <property type="entry name" value="CULLIN_2"/>
    <property type="match status" value="1"/>
</dbReference>
<dbReference type="Pfam" id="PF00888">
    <property type="entry name" value="Cullin"/>
    <property type="match status" value="1"/>
</dbReference>
<evidence type="ECO:0000256" key="2">
    <source>
        <dbReference type="ARBA" id="ARBA00006019"/>
    </source>
</evidence>
<dbReference type="PANTHER" id="PTHR11932">
    <property type="entry name" value="CULLIN"/>
    <property type="match status" value="1"/>
</dbReference>
<dbReference type="FunFam" id="1.20.1310.10:FF:000001">
    <property type="entry name" value="Cullin 3"/>
    <property type="match status" value="1"/>
</dbReference>
<dbReference type="InterPro" id="IPR016157">
    <property type="entry name" value="Cullin_CS"/>
</dbReference>
<dbReference type="InterPro" id="IPR059120">
    <property type="entry name" value="Cullin-like_AB"/>
</dbReference>
<dbReference type="InterPro" id="IPR045093">
    <property type="entry name" value="Cullin"/>
</dbReference>
<comment type="pathway">
    <text evidence="1">Protein modification; protein ubiquitination.</text>
</comment>
<dbReference type="SMART" id="SM00884">
    <property type="entry name" value="Cullin_Nedd8"/>
    <property type="match status" value="1"/>
</dbReference>
<dbReference type="AlphaFoldDB" id="A0A0L0TE28"/>
<dbReference type="PROSITE" id="PS01256">
    <property type="entry name" value="CULLIN_1"/>
    <property type="match status" value="1"/>
</dbReference>
<dbReference type="EMBL" id="GG745384">
    <property type="protein sequence ID" value="KNE72844.1"/>
    <property type="molecule type" value="Genomic_DNA"/>
</dbReference>
<keyword evidence="3" id="KW-1017">Isopeptide bond</keyword>
<accession>A0A0L0TE28</accession>
<keyword evidence="10" id="KW-1185">Reference proteome</keyword>
<evidence type="ECO:0000256" key="7">
    <source>
        <dbReference type="RuleBase" id="RU003829"/>
    </source>
</evidence>
<dbReference type="InterPro" id="IPR036317">
    <property type="entry name" value="Cullin_homology_sf"/>
</dbReference>
<dbReference type="OrthoDB" id="27073at2759"/>
<dbReference type="InterPro" id="IPR016159">
    <property type="entry name" value="Cullin_repeat-like_dom_sf"/>
</dbReference>
<sequence>MSHHAAASTPNQVWASLRPTLLSLLRDPDAGLSSAQYMSTYTAVYNHCTSKPDTSAQYSAGANVYGSDLYFHLRDLVHEHLNVLTKQAAGLIDIDLLAFYMREWNKFSQTAKFLDHLFSYINRHWVKRAVDDHRSGVYRIHTMVLVTWKQRFFDAISDSLIKSILDQIKLERDGEQIDRSMLKSVIDSLVALDMPNNEAAGANAAQPERVYRTVFENPFFSATSLYYKAESERFLAENSVIEYMKKVEARLQEEADRVVKYLDASTLAPLTTLCEDRLIADHQEAFKDEFQSLLDHDKVEDLARMYVLLQRRANTLDPLRTKLELHVRKVGQDHVTQIAAAGEGAAGNAAGGGDDDEGAGGPGGAAGAGVDAKVYVNTLLQVQKKYADLVNVAFKNDTGFVASLDKACREFVNRNAVCKTSTAKSPELLAKYSDMLLKKSAKNPEEAELDEALNQIMTVFKYIEDKDVFQKFYAKALAKRLVNQTSASEDAESLMITKLKDACGYDYTSKLQRLFTDVGTSKDLNEAFRKQVADLGLDFSIIVMSTGVWPFQVPASAFELPEELLPTYNRFMGFYTAKHSGRKLTWLHNQSKGEVRAQWATGNKLQYAFQVHVYQMGILLQYNNATSYTWEELLALTKLDAPTLAGHLGTFLKAKIMVQEPEGATVGEPGTKYALNMSYKNRKVRMNLNVPIKAEQKAEADEAHKTIEEDRKLLIQAAIVRIMKTRKVMKHQALVQETVTQLSARFKPKVSDIKKCIEILLEKEYLERVDGEKDTFSYVA</sequence>
<dbReference type="FunFam" id="1.10.10.10:FF:000014">
    <property type="entry name" value="Cullin 1"/>
    <property type="match status" value="1"/>
</dbReference>
<gene>
    <name evidence="9" type="ORF">AMAG_16949</name>
</gene>
<keyword evidence="5" id="KW-0832">Ubl conjugation</keyword>
<reference evidence="9 10" key="1">
    <citation type="submission" date="2009-11" db="EMBL/GenBank/DDBJ databases">
        <title>Annotation of Allomyces macrogynus ATCC 38327.</title>
        <authorList>
            <consortium name="The Broad Institute Genome Sequencing Platform"/>
            <person name="Russ C."/>
            <person name="Cuomo C."/>
            <person name="Burger G."/>
            <person name="Gray M.W."/>
            <person name="Holland P.W.H."/>
            <person name="King N."/>
            <person name="Lang F.B.F."/>
            <person name="Roger A.J."/>
            <person name="Ruiz-Trillo I."/>
            <person name="Young S.K."/>
            <person name="Zeng Q."/>
            <person name="Gargeya S."/>
            <person name="Fitzgerald M."/>
            <person name="Haas B."/>
            <person name="Abouelleil A."/>
            <person name="Alvarado L."/>
            <person name="Arachchi H.M."/>
            <person name="Berlin A."/>
            <person name="Chapman S.B."/>
            <person name="Gearin G."/>
            <person name="Goldberg J."/>
            <person name="Griggs A."/>
            <person name="Gujja S."/>
            <person name="Hansen M."/>
            <person name="Heiman D."/>
            <person name="Howarth C."/>
            <person name="Larimer J."/>
            <person name="Lui A."/>
            <person name="MacDonald P.J.P."/>
            <person name="McCowen C."/>
            <person name="Montmayeur A."/>
            <person name="Murphy C."/>
            <person name="Neiman D."/>
            <person name="Pearson M."/>
            <person name="Priest M."/>
            <person name="Roberts A."/>
            <person name="Saif S."/>
            <person name="Shea T."/>
            <person name="Sisk P."/>
            <person name="Stolte C."/>
            <person name="Sykes S."/>
            <person name="Wortman J."/>
            <person name="Nusbaum C."/>
            <person name="Birren B."/>
        </authorList>
    </citation>
    <scope>NUCLEOTIDE SEQUENCE [LARGE SCALE GENOMIC DNA]</scope>
    <source>
        <strain evidence="9 10">ATCC 38327</strain>
    </source>
</reference>
<dbReference type="STRING" id="578462.A0A0L0TE28"/>
<dbReference type="Proteomes" id="UP000054350">
    <property type="component" value="Unassembled WGS sequence"/>
</dbReference>
<dbReference type="SUPFAM" id="SSF75632">
    <property type="entry name" value="Cullin homology domain"/>
    <property type="match status" value="1"/>
</dbReference>